<protein>
    <submittedName>
        <fullName evidence="2">Uncharacterized protein</fullName>
    </submittedName>
</protein>
<dbReference type="EMBL" id="JARQZJ010000032">
    <property type="protein sequence ID" value="KAK9875050.1"/>
    <property type="molecule type" value="Genomic_DNA"/>
</dbReference>
<accession>A0AAW1TXP3</accession>
<reference evidence="2 3" key="1">
    <citation type="submission" date="2023-03" db="EMBL/GenBank/DDBJ databases">
        <title>Genome insight into feeding habits of ladybird beetles.</title>
        <authorList>
            <person name="Li H.-S."/>
            <person name="Huang Y.-H."/>
            <person name="Pang H."/>
        </authorList>
    </citation>
    <scope>NUCLEOTIDE SEQUENCE [LARGE SCALE GENOMIC DNA]</scope>
    <source>
        <strain evidence="2">SYSU_2023b</strain>
        <tissue evidence="2">Whole body</tissue>
    </source>
</reference>
<sequence length="486" mass="54641">MDDIAEPPDRGGGGGDRNLSVNDVSENEMMELSYSQENNFPNENLNIYPVSSFHNSPLQSSTQKEIKDIKLNKQSNKSDQGQINEIPKNNTNNNTYKYDISDVGPYIVFVESIDKNIGNLHPLSLGKLIYRNDPSVSDNILSIDRNGRNRVTVSFRSYLNANKFLCSKFLKENNLEGYIPLYLIRRKGVIRSVDLDITESELETCIQPVFGNSFKILEVKRMNKRNRNEEGTFSLSPTTSILVTFKGKNLPDKIAIYNCVRDVAPFVQRVVQCRNCLRFGHSDNLCRSVIRCPKCGEGHNLTDCKSTTTKCVHCDGNHMSSDSSNCPIFSKQRKIKEKMAVENLSFRDAVKVVEHSYSEITASAIPTKEPSSSNLRSLFNSKQSFPPLKATKRRLFDSPSLLDLRKKHAEIVKPSPIPIKDGCCLSNQNVDKNNVNLEFDISILTNIFCQVFASCASVFSGSISNLDNESNRKLIADKLLEILNGR</sequence>
<gene>
    <name evidence="2" type="ORF">WA026_005852</name>
</gene>
<dbReference type="AlphaFoldDB" id="A0AAW1TXP3"/>
<feature type="region of interest" description="Disordered" evidence="1">
    <location>
        <begin position="1"/>
        <end position="26"/>
    </location>
</feature>
<evidence type="ECO:0000313" key="3">
    <source>
        <dbReference type="Proteomes" id="UP001431783"/>
    </source>
</evidence>
<evidence type="ECO:0000313" key="2">
    <source>
        <dbReference type="EMBL" id="KAK9875050.1"/>
    </source>
</evidence>
<proteinExistence type="predicted"/>
<comment type="caution">
    <text evidence="2">The sequence shown here is derived from an EMBL/GenBank/DDBJ whole genome shotgun (WGS) entry which is preliminary data.</text>
</comment>
<name>A0AAW1TXP3_9CUCU</name>
<dbReference type="Proteomes" id="UP001431783">
    <property type="component" value="Unassembled WGS sequence"/>
</dbReference>
<keyword evidence="3" id="KW-1185">Reference proteome</keyword>
<evidence type="ECO:0000256" key="1">
    <source>
        <dbReference type="SAM" id="MobiDB-lite"/>
    </source>
</evidence>
<organism evidence="2 3">
    <name type="scientific">Henosepilachna vigintioctopunctata</name>
    <dbReference type="NCBI Taxonomy" id="420089"/>
    <lineage>
        <taxon>Eukaryota</taxon>
        <taxon>Metazoa</taxon>
        <taxon>Ecdysozoa</taxon>
        <taxon>Arthropoda</taxon>
        <taxon>Hexapoda</taxon>
        <taxon>Insecta</taxon>
        <taxon>Pterygota</taxon>
        <taxon>Neoptera</taxon>
        <taxon>Endopterygota</taxon>
        <taxon>Coleoptera</taxon>
        <taxon>Polyphaga</taxon>
        <taxon>Cucujiformia</taxon>
        <taxon>Coccinelloidea</taxon>
        <taxon>Coccinellidae</taxon>
        <taxon>Epilachninae</taxon>
        <taxon>Epilachnini</taxon>
        <taxon>Henosepilachna</taxon>
    </lineage>
</organism>